<evidence type="ECO:0000256" key="5">
    <source>
        <dbReference type="SAM" id="Phobius"/>
    </source>
</evidence>
<feature type="domain" description="Methylamine utilisation protein MauE" evidence="6">
    <location>
        <begin position="13"/>
        <end position="140"/>
    </location>
</feature>
<keyword evidence="4 5" id="KW-0472">Membrane</keyword>
<gene>
    <name evidence="7" type="ORF">ENJ10_12995</name>
</gene>
<comment type="caution">
    <text evidence="7">The sequence shown here is derived from an EMBL/GenBank/DDBJ whole genome shotgun (WGS) entry which is preliminary data.</text>
</comment>
<dbReference type="EMBL" id="DRLD01000367">
    <property type="protein sequence ID" value="HED11601.1"/>
    <property type="molecule type" value="Genomic_DNA"/>
</dbReference>
<feature type="transmembrane region" description="Helical" evidence="5">
    <location>
        <begin position="121"/>
        <end position="140"/>
    </location>
</feature>
<protein>
    <submittedName>
        <fullName evidence="7">DoxX family membrane protein</fullName>
    </submittedName>
</protein>
<reference evidence="7" key="1">
    <citation type="journal article" date="2020" name="mSystems">
        <title>Genome- and Community-Level Interaction Insights into Carbon Utilization and Element Cycling Functions of Hydrothermarchaeota in Hydrothermal Sediment.</title>
        <authorList>
            <person name="Zhou Z."/>
            <person name="Liu Y."/>
            <person name="Xu W."/>
            <person name="Pan J."/>
            <person name="Luo Z.H."/>
            <person name="Li M."/>
        </authorList>
    </citation>
    <scope>NUCLEOTIDE SEQUENCE [LARGE SCALE GENOMIC DNA]</scope>
    <source>
        <strain evidence="7">HyVt-456</strain>
    </source>
</reference>
<dbReference type="Pfam" id="PF07291">
    <property type="entry name" value="MauE"/>
    <property type="match status" value="1"/>
</dbReference>
<evidence type="ECO:0000256" key="3">
    <source>
        <dbReference type="ARBA" id="ARBA00022989"/>
    </source>
</evidence>
<sequence length="149" mass="17091">MHKDIAVRLKRWPELLGRLFFGFYFIFAAYPKIMHPAEFATVIRRYQILPDSLSNLPAIILPWLELFVGLFLLAGIMKVATRVWGLFLLVLFTLMVTLAFMRGFDMDCGCGVALFGDGRIGWSKILENTGLSLIYYFLLLHKPLKTKSL</sequence>
<keyword evidence="3 5" id="KW-1133">Transmembrane helix</keyword>
<feature type="transmembrane region" description="Helical" evidence="5">
    <location>
        <begin position="53"/>
        <end position="76"/>
    </location>
</feature>
<feature type="transmembrane region" description="Helical" evidence="5">
    <location>
        <begin position="83"/>
        <end position="101"/>
    </location>
</feature>
<dbReference type="AlphaFoldDB" id="A0A7V1LP64"/>
<organism evidence="7">
    <name type="scientific">Caldithrix abyssi</name>
    <dbReference type="NCBI Taxonomy" id="187145"/>
    <lineage>
        <taxon>Bacteria</taxon>
        <taxon>Pseudomonadati</taxon>
        <taxon>Calditrichota</taxon>
        <taxon>Calditrichia</taxon>
        <taxon>Calditrichales</taxon>
        <taxon>Calditrichaceae</taxon>
        <taxon>Caldithrix</taxon>
    </lineage>
</organism>
<comment type="subcellular location">
    <subcellularLocation>
        <location evidence="1">Membrane</location>
        <topology evidence="1">Multi-pass membrane protein</topology>
    </subcellularLocation>
</comment>
<dbReference type="GO" id="GO:0030416">
    <property type="term" value="P:methylamine metabolic process"/>
    <property type="evidence" value="ECO:0007669"/>
    <property type="project" value="InterPro"/>
</dbReference>
<evidence type="ECO:0000259" key="6">
    <source>
        <dbReference type="Pfam" id="PF07291"/>
    </source>
</evidence>
<evidence type="ECO:0000313" key="7">
    <source>
        <dbReference type="EMBL" id="HED11601.1"/>
    </source>
</evidence>
<dbReference type="UniPathway" id="UPA00895"/>
<evidence type="ECO:0000256" key="1">
    <source>
        <dbReference type="ARBA" id="ARBA00004141"/>
    </source>
</evidence>
<keyword evidence="2 5" id="KW-0812">Transmembrane</keyword>
<feature type="transmembrane region" description="Helical" evidence="5">
    <location>
        <begin position="15"/>
        <end position="33"/>
    </location>
</feature>
<dbReference type="InterPro" id="IPR009908">
    <property type="entry name" value="Methylamine_util_MauE"/>
</dbReference>
<dbReference type="Proteomes" id="UP000886005">
    <property type="component" value="Unassembled WGS sequence"/>
</dbReference>
<dbReference type="GO" id="GO:0016020">
    <property type="term" value="C:membrane"/>
    <property type="evidence" value="ECO:0007669"/>
    <property type="project" value="UniProtKB-SubCell"/>
</dbReference>
<name>A0A7V1LP64_CALAY</name>
<proteinExistence type="predicted"/>
<accession>A0A7V1LP64</accession>
<evidence type="ECO:0000256" key="4">
    <source>
        <dbReference type="ARBA" id="ARBA00023136"/>
    </source>
</evidence>
<evidence type="ECO:0000256" key="2">
    <source>
        <dbReference type="ARBA" id="ARBA00022692"/>
    </source>
</evidence>